<organism evidence="2 3">
    <name type="scientific">Gossypium davidsonii</name>
    <name type="common">Davidson's cotton</name>
    <name type="synonym">Gossypium klotzschianum subsp. davidsonii</name>
    <dbReference type="NCBI Taxonomy" id="34287"/>
    <lineage>
        <taxon>Eukaryota</taxon>
        <taxon>Viridiplantae</taxon>
        <taxon>Streptophyta</taxon>
        <taxon>Embryophyta</taxon>
        <taxon>Tracheophyta</taxon>
        <taxon>Spermatophyta</taxon>
        <taxon>Magnoliopsida</taxon>
        <taxon>eudicotyledons</taxon>
        <taxon>Gunneridae</taxon>
        <taxon>Pentapetalae</taxon>
        <taxon>rosids</taxon>
        <taxon>malvids</taxon>
        <taxon>Malvales</taxon>
        <taxon>Malvaceae</taxon>
        <taxon>Malvoideae</taxon>
        <taxon>Gossypium</taxon>
    </lineage>
</organism>
<dbReference type="EMBL" id="JABFAC010000013">
    <property type="protein sequence ID" value="MBA0632157.1"/>
    <property type="molecule type" value="Genomic_DNA"/>
</dbReference>
<dbReference type="Proteomes" id="UP000593561">
    <property type="component" value="Unassembled WGS sequence"/>
</dbReference>
<dbReference type="AlphaFoldDB" id="A0A7J8T1B2"/>
<comment type="caution">
    <text evidence="2">The sequence shown here is derived from an EMBL/GenBank/DDBJ whole genome shotgun (WGS) entry which is preliminary data.</text>
</comment>
<keyword evidence="3" id="KW-1185">Reference proteome</keyword>
<dbReference type="InterPro" id="IPR025558">
    <property type="entry name" value="DUF4283"/>
</dbReference>
<feature type="domain" description="DUF4283" evidence="1">
    <location>
        <begin position="38"/>
        <end position="110"/>
    </location>
</feature>
<gene>
    <name evidence="2" type="ORF">Godav_000952</name>
</gene>
<dbReference type="Pfam" id="PF14111">
    <property type="entry name" value="DUF4283"/>
    <property type="match status" value="1"/>
</dbReference>
<evidence type="ECO:0000313" key="2">
    <source>
        <dbReference type="EMBL" id="MBA0632157.1"/>
    </source>
</evidence>
<feature type="non-terminal residue" evidence="2">
    <location>
        <position position="1"/>
    </location>
</feature>
<reference evidence="2 3" key="1">
    <citation type="journal article" date="2019" name="Genome Biol. Evol.">
        <title>Insights into the evolution of the New World diploid cottons (Gossypium, subgenus Houzingenia) based on genome sequencing.</title>
        <authorList>
            <person name="Grover C.E."/>
            <person name="Arick M.A. 2nd"/>
            <person name="Thrash A."/>
            <person name="Conover J.L."/>
            <person name="Sanders W.S."/>
            <person name="Peterson D.G."/>
            <person name="Frelichowski J.E."/>
            <person name="Scheffler J.A."/>
            <person name="Scheffler B.E."/>
            <person name="Wendel J.F."/>
        </authorList>
    </citation>
    <scope>NUCLEOTIDE SEQUENCE [LARGE SCALE GENOMIC DNA]</scope>
    <source>
        <strain evidence="2">27</strain>
        <tissue evidence="2">Leaf</tissue>
    </source>
</reference>
<proteinExistence type="predicted"/>
<accession>A0A7J8T1B2</accession>
<name>A0A7J8T1B2_GOSDV</name>
<evidence type="ECO:0000259" key="1">
    <source>
        <dbReference type="Pfam" id="PF14111"/>
    </source>
</evidence>
<evidence type="ECO:0000313" key="3">
    <source>
        <dbReference type="Proteomes" id="UP000593561"/>
    </source>
</evidence>
<sequence length="200" mass="22966">ENNVTGLSINEVEEKAWHRHDNWRYRKKYLIYDWCDFFSASVVHFLSMKNTLANLWHPLGGVQISNLGEKWYLFRVFNIVDKDRVVKGAPWALNNHLLVFHRLDNSEDPKQDLMVHELEDNPIESLDGKKRPRMSKNITNVSGFMDALGVTDEHFHAYCMGLSAISKGYQESLAYAEIISSPSSLLYGDKIGFVENGKSS</sequence>
<protein>
    <recommendedName>
        <fullName evidence="1">DUF4283 domain-containing protein</fullName>
    </recommendedName>
</protein>